<name>A0ABX9E9S7_9PSEU</name>
<protein>
    <submittedName>
        <fullName evidence="2">Uncharacterized protein</fullName>
    </submittedName>
</protein>
<feature type="region of interest" description="Disordered" evidence="1">
    <location>
        <begin position="1"/>
        <end position="40"/>
    </location>
</feature>
<sequence>MLRRSPGTRHDPAAVLEGAGDCPKGQPPLRGISGRSPNRRRTIGWVSGVARRFTGGSGRAADGTTPAANQARPNTAEQVTPFTVETADGSRETHRLIRRTAADGSISTIVASDPTDVNVFMDHYEGRIPTLPEVVQTNGVRSTPRGDARRALEKVRRATAWLAHPRAGTDPAGADAARDRQQFGIQDLLTVFAEHGRPATPTTPEASGAQQIYARITVRVAPGATPLEMDKTTGRP</sequence>
<keyword evidence="3" id="KW-1185">Reference proteome</keyword>
<feature type="compositionally biased region" description="Polar residues" evidence="1">
    <location>
        <begin position="66"/>
        <end position="76"/>
    </location>
</feature>
<evidence type="ECO:0000313" key="3">
    <source>
        <dbReference type="Proteomes" id="UP000248714"/>
    </source>
</evidence>
<organism evidence="2 3">
    <name type="scientific">Lentzea atacamensis</name>
    <dbReference type="NCBI Taxonomy" id="531938"/>
    <lineage>
        <taxon>Bacteria</taxon>
        <taxon>Bacillati</taxon>
        <taxon>Actinomycetota</taxon>
        <taxon>Actinomycetes</taxon>
        <taxon>Pseudonocardiales</taxon>
        <taxon>Pseudonocardiaceae</taxon>
        <taxon>Lentzea</taxon>
    </lineage>
</organism>
<accession>A0ABX9E9S7</accession>
<evidence type="ECO:0000313" key="2">
    <source>
        <dbReference type="EMBL" id="RAS65535.1"/>
    </source>
</evidence>
<feature type="region of interest" description="Disordered" evidence="1">
    <location>
        <begin position="54"/>
        <end position="76"/>
    </location>
</feature>
<dbReference type="Proteomes" id="UP000248714">
    <property type="component" value="Unassembled WGS sequence"/>
</dbReference>
<comment type="caution">
    <text evidence="2">The sequence shown here is derived from an EMBL/GenBank/DDBJ whole genome shotgun (WGS) entry which is preliminary data.</text>
</comment>
<evidence type="ECO:0000256" key="1">
    <source>
        <dbReference type="SAM" id="MobiDB-lite"/>
    </source>
</evidence>
<dbReference type="EMBL" id="QLTT01000004">
    <property type="protein sequence ID" value="RAS65535.1"/>
    <property type="molecule type" value="Genomic_DNA"/>
</dbReference>
<proteinExistence type="predicted"/>
<gene>
    <name evidence="2" type="ORF">C8D87_10482</name>
</gene>
<reference evidence="2 3" key="1">
    <citation type="submission" date="2018-06" db="EMBL/GenBank/DDBJ databases">
        <title>Genomic Encyclopedia of Type Strains, Phase IV (KMG-IV): sequencing the most valuable type-strain genomes for metagenomic binning, comparative biology and taxonomic classification.</title>
        <authorList>
            <person name="Goeker M."/>
        </authorList>
    </citation>
    <scope>NUCLEOTIDE SEQUENCE [LARGE SCALE GENOMIC DNA]</scope>
    <source>
        <strain evidence="2 3">DSM 45479</strain>
    </source>
</reference>